<dbReference type="Proteomes" id="UP001309876">
    <property type="component" value="Unassembled WGS sequence"/>
</dbReference>
<evidence type="ECO:0000313" key="3">
    <source>
        <dbReference type="EMBL" id="KAK5086884.1"/>
    </source>
</evidence>
<dbReference type="SUPFAM" id="SSF53474">
    <property type="entry name" value="alpha/beta-Hydrolases"/>
    <property type="match status" value="1"/>
</dbReference>
<feature type="region of interest" description="Disordered" evidence="1">
    <location>
        <begin position="1172"/>
        <end position="1218"/>
    </location>
</feature>
<dbReference type="InterPro" id="IPR002182">
    <property type="entry name" value="NB-ARC"/>
</dbReference>
<feature type="compositionally biased region" description="Basic and acidic residues" evidence="1">
    <location>
        <begin position="1038"/>
        <end position="1052"/>
    </location>
</feature>
<dbReference type="EMBL" id="JAVRRJ010000003">
    <property type="protein sequence ID" value="KAK5086884.1"/>
    <property type="molecule type" value="Genomic_DNA"/>
</dbReference>
<dbReference type="InterPro" id="IPR027417">
    <property type="entry name" value="P-loop_NTPase"/>
</dbReference>
<feature type="compositionally biased region" description="Polar residues" evidence="1">
    <location>
        <begin position="880"/>
        <end position="903"/>
    </location>
</feature>
<feature type="compositionally biased region" description="Low complexity" evidence="1">
    <location>
        <begin position="1016"/>
        <end position="1027"/>
    </location>
</feature>
<reference evidence="3 4" key="1">
    <citation type="submission" date="2023-08" db="EMBL/GenBank/DDBJ databases">
        <title>Black Yeasts Isolated from many extreme environments.</title>
        <authorList>
            <person name="Coleine C."/>
            <person name="Stajich J.E."/>
            <person name="Selbmann L."/>
        </authorList>
    </citation>
    <scope>NUCLEOTIDE SEQUENCE [LARGE SCALE GENOMIC DNA]</scope>
    <source>
        <strain evidence="3 4">CCFEE 5910</strain>
    </source>
</reference>
<feature type="compositionally biased region" description="Basic and acidic residues" evidence="1">
    <location>
        <begin position="734"/>
        <end position="744"/>
    </location>
</feature>
<feature type="region of interest" description="Disordered" evidence="1">
    <location>
        <begin position="271"/>
        <end position="316"/>
    </location>
</feature>
<feature type="region of interest" description="Disordered" evidence="1">
    <location>
        <begin position="993"/>
        <end position="1076"/>
    </location>
</feature>
<evidence type="ECO:0000313" key="4">
    <source>
        <dbReference type="Proteomes" id="UP001309876"/>
    </source>
</evidence>
<feature type="compositionally biased region" description="Polar residues" evidence="1">
    <location>
        <begin position="286"/>
        <end position="305"/>
    </location>
</feature>
<dbReference type="PANTHER" id="PTHR48187">
    <property type="entry name" value="LD21810P"/>
    <property type="match status" value="1"/>
</dbReference>
<comment type="caution">
    <text evidence="3">The sequence shown here is derived from an EMBL/GenBank/DDBJ whole genome shotgun (WGS) entry which is preliminary data.</text>
</comment>
<feature type="region of interest" description="Disordered" evidence="1">
    <location>
        <begin position="707"/>
        <end position="747"/>
    </location>
</feature>
<evidence type="ECO:0000256" key="1">
    <source>
        <dbReference type="SAM" id="MobiDB-lite"/>
    </source>
</evidence>
<feature type="compositionally biased region" description="Polar residues" evidence="1">
    <location>
        <begin position="352"/>
        <end position="368"/>
    </location>
</feature>
<feature type="domain" description="NB-ARC" evidence="2">
    <location>
        <begin position="399"/>
        <end position="543"/>
    </location>
</feature>
<name>A0AAN7T349_9EURO</name>
<feature type="compositionally biased region" description="Polar residues" evidence="1">
    <location>
        <begin position="1177"/>
        <end position="1187"/>
    </location>
</feature>
<dbReference type="Gene3D" id="3.40.50.300">
    <property type="entry name" value="P-loop containing nucleotide triphosphate hydrolases"/>
    <property type="match status" value="1"/>
</dbReference>
<keyword evidence="4" id="KW-1185">Reference proteome</keyword>
<sequence>MSYDSVIPVSILGLTEVYAASDPQVDVVFVHGLNGHPEKTWTADNDVFWPRDLLPKHVGEVRLRVLMYGYDARSNKATERPIIFVVHSLGGLVTKQCLIYSRSIDHPNSEHLRSIFVSTYGILFMGTPHLGSDLAKWGTLLQSIASATLPRKFFDSSSHLVEALKSNNETLQNINRHFTDIQPQLKIYFFYEGRPMDLKGTRQFVVDEDSAAPNFPGVERMGIERDHSHMCKFEDERAPGFAVVSEAIQRYARDAPATTIDRWEEEHQVRAFQRQRRARRDLLPGVSQNSSRGTSPDSRSRSSATPLLPSNERPVVLLENSPATYQPYEIEEHEGDLSKVSSSTRLPHRTLADSTNSSTLKSPAVSSPSMTLPKLIRPMVVAPLGFRPNTDFIGFDIEMARIVKKLADERRGQIGARSVLLHGPPGCGKSHLARQYLWQHVEQYPNGIFWLDCKTPESLMKGFWNVSQSLGCYEEVGNIRPDTFVDAVRTHLAQKDKWLMVFDGITFPGEYELEDFKRFVPDGKGSSIIYTTVDPTLANRQRLLDPPGIKLYPLSVDQACLLLFRSLHSREDRPKTSVQLRKARELVKHYQCLPLGVHAAAHALIASGRPLEKFSVGPSGHRLSSPFLSILDSLRQTQQVEAVNLLMLMCFLNHEVPVVMLQLGRKILADAGVEIRTMEYEGSTRRELDLSISTLIKNGLIERRLQTQASSSGGRSSPEETRAGLERQNSVSVDDMHDQDERDSQNSPATIVGIDVIRVHTVVQKVYLDHLKSQARADFNAWLVIAAKFVIGAWNVSCNKAQMHRTRALVADCREFESQAESVWSHFPSRSDGAMQDLRRARHDLHDIRRIIKREIENQSPSQSSQSSGRNLFVSIFERSGSSSDEGPETPTSGLTRKSTWSNDPFAPSVESPVDYQGPPQSNIPIPLGDSWYSDTGYLSDDEQRPAKGRTTSTSTEKALDERQLALRAIFEGRGSIDSEAYRPTPVVGAVSVTDIEPHHSRSNSTTSQGLFRPDSAGSLAEAALSAVHRSSPPSSKDGSRASPQREERRPLSELSSNSQLSQRHIDSRLSRTTSTSPHLLQAVLASTVRREQPFIEENISVARRSKPTIITGKPFVPTLPTLESHSLPAEYAIPMARDPSHESTTSVQTEPAEQSAVQHVDDAFLTPAMSPLGPQSPLTSIRQPSWATPARSEPSVIDTSHGYPPYPLTESQETEPLSIVSPRIAAATGLGIVSEMNTGLRRA</sequence>
<dbReference type="InterPro" id="IPR029058">
    <property type="entry name" value="AB_hydrolase_fold"/>
</dbReference>
<proteinExistence type="predicted"/>
<dbReference type="Pfam" id="PF00931">
    <property type="entry name" value="NB-ARC"/>
    <property type="match status" value="1"/>
</dbReference>
<dbReference type="GO" id="GO:0043531">
    <property type="term" value="F:ADP binding"/>
    <property type="evidence" value="ECO:0007669"/>
    <property type="project" value="InterPro"/>
</dbReference>
<feature type="region of interest" description="Disordered" evidence="1">
    <location>
        <begin position="332"/>
        <end position="368"/>
    </location>
</feature>
<dbReference type="Gene3D" id="3.40.50.1820">
    <property type="entry name" value="alpha/beta hydrolase"/>
    <property type="match status" value="1"/>
</dbReference>
<dbReference type="PANTHER" id="PTHR48187:SF2">
    <property type="entry name" value="LD21810P"/>
    <property type="match status" value="1"/>
</dbReference>
<feature type="compositionally biased region" description="Low complexity" evidence="1">
    <location>
        <begin position="1053"/>
        <end position="1063"/>
    </location>
</feature>
<organism evidence="3 4">
    <name type="scientific">Lithohypha guttulata</name>
    <dbReference type="NCBI Taxonomy" id="1690604"/>
    <lineage>
        <taxon>Eukaryota</taxon>
        <taxon>Fungi</taxon>
        <taxon>Dikarya</taxon>
        <taxon>Ascomycota</taxon>
        <taxon>Pezizomycotina</taxon>
        <taxon>Eurotiomycetes</taxon>
        <taxon>Chaetothyriomycetidae</taxon>
        <taxon>Chaetothyriales</taxon>
        <taxon>Trichomeriaceae</taxon>
        <taxon>Lithohypha</taxon>
    </lineage>
</organism>
<evidence type="ECO:0000259" key="2">
    <source>
        <dbReference type="Pfam" id="PF00931"/>
    </source>
</evidence>
<accession>A0AAN7T349</accession>
<dbReference type="AlphaFoldDB" id="A0AAN7T349"/>
<feature type="region of interest" description="Disordered" evidence="1">
    <location>
        <begin position="879"/>
        <end position="960"/>
    </location>
</feature>
<gene>
    <name evidence="3" type="ORF">LTR05_004054</name>
</gene>
<dbReference type="SUPFAM" id="SSF52540">
    <property type="entry name" value="P-loop containing nucleoside triphosphate hydrolases"/>
    <property type="match status" value="1"/>
</dbReference>
<protein>
    <recommendedName>
        <fullName evidence="2">NB-ARC domain-containing protein</fullName>
    </recommendedName>
</protein>